<evidence type="ECO:0000256" key="6">
    <source>
        <dbReference type="ARBA" id="ARBA00023284"/>
    </source>
</evidence>
<dbReference type="GO" id="GO:0015035">
    <property type="term" value="F:protein-disulfide reductase activity"/>
    <property type="evidence" value="ECO:0007669"/>
    <property type="project" value="UniProtKB-UniRule"/>
</dbReference>
<dbReference type="PANTHER" id="PTHR45663">
    <property type="entry name" value="GEO12009P1"/>
    <property type="match status" value="1"/>
</dbReference>
<evidence type="ECO:0000256" key="3">
    <source>
        <dbReference type="ARBA" id="ARBA00022448"/>
    </source>
</evidence>
<dbReference type="InterPro" id="IPR017937">
    <property type="entry name" value="Thioredoxin_CS"/>
</dbReference>
<dbReference type="InterPro" id="IPR005746">
    <property type="entry name" value="Thioredoxin"/>
</dbReference>
<feature type="active site" description="Nucleophile" evidence="9">
    <location>
        <position position="34"/>
    </location>
</feature>
<sequence>MGIIKVSSTNYMEQVEKNSKLVLLDFYADWCGPCQMVAPVLEEVAREKAEKVQIGKVDIDVDRQLASKFKVMSIPTLVLLKNGEVVQTLIGAQSKQTILEMIDNQ</sequence>
<accession>A0A371B0D2</accession>
<evidence type="ECO:0000256" key="5">
    <source>
        <dbReference type="ARBA" id="ARBA00023157"/>
    </source>
</evidence>
<organism evidence="12 13">
    <name type="scientific">Anaerosacchariphilus polymeriproducens</name>
    <dbReference type="NCBI Taxonomy" id="1812858"/>
    <lineage>
        <taxon>Bacteria</taxon>
        <taxon>Bacillati</taxon>
        <taxon>Bacillota</taxon>
        <taxon>Clostridia</taxon>
        <taxon>Lachnospirales</taxon>
        <taxon>Lachnospiraceae</taxon>
        <taxon>Anaerosacchariphilus</taxon>
    </lineage>
</organism>
<feature type="site" description="Contributes to redox potential value" evidence="9">
    <location>
        <position position="33"/>
    </location>
</feature>
<keyword evidence="5 10" id="KW-1015">Disulfide bond</keyword>
<feature type="domain" description="Thioredoxin" evidence="11">
    <location>
        <begin position="1"/>
        <end position="105"/>
    </location>
</feature>
<dbReference type="OrthoDB" id="9790390at2"/>
<dbReference type="Proteomes" id="UP000255036">
    <property type="component" value="Unassembled WGS sequence"/>
</dbReference>
<evidence type="ECO:0000259" key="11">
    <source>
        <dbReference type="PROSITE" id="PS51352"/>
    </source>
</evidence>
<keyword evidence="13" id="KW-1185">Reference proteome</keyword>
<name>A0A371B0D2_9FIRM</name>
<dbReference type="Gene3D" id="3.40.30.10">
    <property type="entry name" value="Glutaredoxin"/>
    <property type="match status" value="1"/>
</dbReference>
<dbReference type="Pfam" id="PF00085">
    <property type="entry name" value="Thioredoxin"/>
    <property type="match status" value="1"/>
</dbReference>
<dbReference type="RefSeq" id="WP_115480148.1">
    <property type="nucleotide sequence ID" value="NZ_QRCT01000002.1"/>
</dbReference>
<dbReference type="PROSITE" id="PS51352">
    <property type="entry name" value="THIOREDOXIN_2"/>
    <property type="match status" value="1"/>
</dbReference>
<evidence type="ECO:0000256" key="4">
    <source>
        <dbReference type="ARBA" id="ARBA00022982"/>
    </source>
</evidence>
<dbReference type="SUPFAM" id="SSF52833">
    <property type="entry name" value="Thioredoxin-like"/>
    <property type="match status" value="1"/>
</dbReference>
<dbReference type="PIRSF" id="PIRSF000077">
    <property type="entry name" value="Thioredoxin"/>
    <property type="match status" value="1"/>
</dbReference>
<dbReference type="FunFam" id="3.40.30.10:FF:000001">
    <property type="entry name" value="Thioredoxin"/>
    <property type="match status" value="1"/>
</dbReference>
<feature type="site" description="Contributes to redox potential value" evidence="9">
    <location>
        <position position="32"/>
    </location>
</feature>
<evidence type="ECO:0000256" key="2">
    <source>
        <dbReference type="ARBA" id="ARBA00020570"/>
    </source>
</evidence>
<keyword evidence="3" id="KW-0813">Transport</keyword>
<evidence type="ECO:0000256" key="9">
    <source>
        <dbReference type="PIRSR" id="PIRSR000077-1"/>
    </source>
</evidence>
<dbReference type="InterPro" id="IPR013766">
    <property type="entry name" value="Thioredoxin_domain"/>
</dbReference>
<dbReference type="CDD" id="cd02947">
    <property type="entry name" value="TRX_family"/>
    <property type="match status" value="1"/>
</dbReference>
<dbReference type="GO" id="GO:0005737">
    <property type="term" value="C:cytoplasm"/>
    <property type="evidence" value="ECO:0007669"/>
    <property type="project" value="TreeGrafter"/>
</dbReference>
<feature type="active site" description="Nucleophile" evidence="9">
    <location>
        <position position="31"/>
    </location>
</feature>
<evidence type="ECO:0000313" key="12">
    <source>
        <dbReference type="EMBL" id="RDU25243.1"/>
    </source>
</evidence>
<evidence type="ECO:0000256" key="10">
    <source>
        <dbReference type="PIRSR" id="PIRSR000077-4"/>
    </source>
</evidence>
<keyword evidence="6 10" id="KW-0676">Redox-active center</keyword>
<keyword evidence="4" id="KW-0249">Electron transport</keyword>
<feature type="site" description="Deprotonates C-terminal active site Cys" evidence="9">
    <location>
        <position position="25"/>
    </location>
</feature>
<evidence type="ECO:0000256" key="7">
    <source>
        <dbReference type="NCBIfam" id="TIGR01068"/>
    </source>
</evidence>
<dbReference type="PROSITE" id="PS00194">
    <property type="entry name" value="THIOREDOXIN_1"/>
    <property type="match status" value="1"/>
</dbReference>
<dbReference type="EMBL" id="QRCT01000002">
    <property type="protein sequence ID" value="RDU25243.1"/>
    <property type="molecule type" value="Genomic_DNA"/>
</dbReference>
<dbReference type="PANTHER" id="PTHR45663:SF11">
    <property type="entry name" value="GEO12009P1"/>
    <property type="match status" value="1"/>
</dbReference>
<comment type="caution">
    <text evidence="12">The sequence shown here is derived from an EMBL/GenBank/DDBJ whole genome shotgun (WGS) entry which is preliminary data.</text>
</comment>
<reference evidence="12 13" key="1">
    <citation type="submission" date="2018-07" db="EMBL/GenBank/DDBJ databases">
        <title>Anaerosacharophilus polymeroproducens gen. nov. sp. nov., an anaerobic bacterium isolated from salt field.</title>
        <authorList>
            <person name="Kim W."/>
            <person name="Yang S.-H."/>
            <person name="Oh J."/>
            <person name="Lee J.-H."/>
            <person name="Kwon K.K."/>
        </authorList>
    </citation>
    <scope>NUCLEOTIDE SEQUENCE [LARGE SCALE GENOMIC DNA]</scope>
    <source>
        <strain evidence="12 13">MCWD5</strain>
    </source>
</reference>
<comment type="similarity">
    <text evidence="1 8">Belongs to the thioredoxin family.</text>
</comment>
<dbReference type="AlphaFoldDB" id="A0A371B0D2"/>
<dbReference type="NCBIfam" id="TIGR01068">
    <property type="entry name" value="thioredoxin"/>
    <property type="match status" value="1"/>
</dbReference>
<protein>
    <recommendedName>
        <fullName evidence="2 7">Thioredoxin</fullName>
    </recommendedName>
</protein>
<dbReference type="InterPro" id="IPR036249">
    <property type="entry name" value="Thioredoxin-like_sf"/>
</dbReference>
<evidence type="ECO:0000313" key="13">
    <source>
        <dbReference type="Proteomes" id="UP000255036"/>
    </source>
</evidence>
<dbReference type="PRINTS" id="PR00421">
    <property type="entry name" value="THIOREDOXIN"/>
</dbReference>
<proteinExistence type="inferred from homology"/>
<evidence type="ECO:0000256" key="8">
    <source>
        <dbReference type="PIRNR" id="PIRNR000077"/>
    </source>
</evidence>
<gene>
    <name evidence="12" type="primary">trxA</name>
    <name evidence="12" type="ORF">DWV06_00095</name>
</gene>
<feature type="disulfide bond" description="Redox-active" evidence="10">
    <location>
        <begin position="31"/>
        <end position="34"/>
    </location>
</feature>
<evidence type="ECO:0000256" key="1">
    <source>
        <dbReference type="ARBA" id="ARBA00008987"/>
    </source>
</evidence>